<evidence type="ECO:0000313" key="1">
    <source>
        <dbReference type="EMBL" id="GAA1941052.1"/>
    </source>
</evidence>
<dbReference type="EMBL" id="BAAAMK010000001">
    <property type="protein sequence ID" value="GAA1941052.1"/>
    <property type="molecule type" value="Genomic_DNA"/>
</dbReference>
<protein>
    <submittedName>
        <fullName evidence="1">Uncharacterized protein</fullName>
    </submittedName>
</protein>
<accession>A0ABP5BEM9</accession>
<organism evidence="1 2">
    <name type="scientific">Agromyces allii</name>
    <dbReference type="NCBI Taxonomy" id="393607"/>
    <lineage>
        <taxon>Bacteria</taxon>
        <taxon>Bacillati</taxon>
        <taxon>Actinomycetota</taxon>
        <taxon>Actinomycetes</taxon>
        <taxon>Micrococcales</taxon>
        <taxon>Microbacteriaceae</taxon>
        <taxon>Agromyces</taxon>
    </lineage>
</organism>
<evidence type="ECO:0000313" key="2">
    <source>
        <dbReference type="Proteomes" id="UP001499954"/>
    </source>
</evidence>
<reference evidence="2" key="1">
    <citation type="journal article" date="2019" name="Int. J. Syst. Evol. Microbiol.">
        <title>The Global Catalogue of Microorganisms (GCM) 10K type strain sequencing project: providing services to taxonomists for standard genome sequencing and annotation.</title>
        <authorList>
            <consortium name="The Broad Institute Genomics Platform"/>
            <consortium name="The Broad Institute Genome Sequencing Center for Infectious Disease"/>
            <person name="Wu L."/>
            <person name="Ma J."/>
        </authorList>
    </citation>
    <scope>NUCLEOTIDE SEQUENCE [LARGE SCALE GENOMIC DNA]</scope>
    <source>
        <strain evidence="2">JCM 13584</strain>
    </source>
</reference>
<gene>
    <name evidence="1" type="ORF">GCM10009717_04180</name>
</gene>
<keyword evidence="2" id="KW-1185">Reference proteome</keyword>
<dbReference type="Proteomes" id="UP001499954">
    <property type="component" value="Unassembled WGS sequence"/>
</dbReference>
<proteinExistence type="predicted"/>
<comment type="caution">
    <text evidence="1">The sequence shown here is derived from an EMBL/GenBank/DDBJ whole genome shotgun (WGS) entry which is preliminary data.</text>
</comment>
<name>A0ABP5BEM9_9MICO</name>
<sequence length="77" mass="8587">MRDPSNLDVRDLRMLARLCDAARVMTLSGRIGPEAVATLRQRMSVDTTDDDGSDLSGVVDHLERLTSRLRDELGPNY</sequence>